<keyword evidence="3" id="KW-1185">Reference proteome</keyword>
<accession>A0A418PRQ3</accession>
<reference evidence="2 3" key="1">
    <citation type="submission" date="2018-09" db="EMBL/GenBank/DDBJ databases">
        <authorList>
            <person name="Wang X."/>
            <person name="Du Z."/>
        </authorList>
    </citation>
    <scope>NUCLEOTIDE SEQUENCE [LARGE SCALE GENOMIC DNA]</scope>
    <source>
        <strain evidence="2 3">N3</strain>
    </source>
</reference>
<sequence>MKIRLVILALLSFLAYSCAVEDETDPLDVYREVAYNALSSADKASIVGDWKEAEVGAWTDGNYVVVFQTNNAALGPIRVVVDPDLGRVVEILPRP</sequence>
<dbReference type="OrthoDB" id="826963at2"/>
<dbReference type="AlphaFoldDB" id="A0A418PRQ3"/>
<evidence type="ECO:0000313" key="2">
    <source>
        <dbReference type="EMBL" id="RIW15559.1"/>
    </source>
</evidence>
<protein>
    <recommendedName>
        <fullName evidence="4">PepSY domain-containing protein</fullName>
    </recommendedName>
</protein>
<dbReference type="PROSITE" id="PS51257">
    <property type="entry name" value="PROKAR_LIPOPROTEIN"/>
    <property type="match status" value="1"/>
</dbReference>
<proteinExistence type="predicted"/>
<evidence type="ECO:0000256" key="1">
    <source>
        <dbReference type="SAM" id="SignalP"/>
    </source>
</evidence>
<comment type="caution">
    <text evidence="2">The sequence shown here is derived from an EMBL/GenBank/DDBJ whole genome shotgun (WGS) entry which is preliminary data.</text>
</comment>
<evidence type="ECO:0008006" key="4">
    <source>
        <dbReference type="Google" id="ProtNLM"/>
    </source>
</evidence>
<dbReference type="RefSeq" id="WP_119477361.1">
    <property type="nucleotide sequence ID" value="NZ_QXML01000004.1"/>
</dbReference>
<dbReference type="Proteomes" id="UP000283522">
    <property type="component" value="Unassembled WGS sequence"/>
</dbReference>
<gene>
    <name evidence="2" type="ORF">D0X99_09005</name>
</gene>
<dbReference type="EMBL" id="QXML01000004">
    <property type="protein sequence ID" value="RIW15559.1"/>
    <property type="molecule type" value="Genomic_DNA"/>
</dbReference>
<name>A0A418PRQ3_9BACT</name>
<keyword evidence="1" id="KW-0732">Signal</keyword>
<organism evidence="2 3">
    <name type="scientific">Algoriphagus lacus</name>
    <dbReference type="NCBI Taxonomy" id="2056311"/>
    <lineage>
        <taxon>Bacteria</taxon>
        <taxon>Pseudomonadati</taxon>
        <taxon>Bacteroidota</taxon>
        <taxon>Cytophagia</taxon>
        <taxon>Cytophagales</taxon>
        <taxon>Cyclobacteriaceae</taxon>
        <taxon>Algoriphagus</taxon>
    </lineage>
</organism>
<feature type="chain" id="PRO_5019485399" description="PepSY domain-containing protein" evidence="1">
    <location>
        <begin position="20"/>
        <end position="95"/>
    </location>
</feature>
<feature type="signal peptide" evidence="1">
    <location>
        <begin position="1"/>
        <end position="19"/>
    </location>
</feature>
<evidence type="ECO:0000313" key="3">
    <source>
        <dbReference type="Proteomes" id="UP000283522"/>
    </source>
</evidence>